<evidence type="ECO:0000256" key="5">
    <source>
        <dbReference type="ARBA" id="ARBA00023136"/>
    </source>
</evidence>
<evidence type="ECO:0000256" key="8">
    <source>
        <dbReference type="ARBA" id="ARBA00023180"/>
    </source>
</evidence>
<keyword evidence="7" id="KW-0675">Receptor</keyword>
<evidence type="ECO:0000259" key="11">
    <source>
        <dbReference type="PROSITE" id="PS50853"/>
    </source>
</evidence>
<dbReference type="Ensembl" id="ENSVURT00010006304.1">
    <property type="protein sequence ID" value="ENSVURP00010005565.1"/>
    <property type="gene ID" value="ENSVURG00010004347.1"/>
</dbReference>
<keyword evidence="4" id="KW-1133">Transmembrane helix</keyword>
<dbReference type="GO" id="GO:0004896">
    <property type="term" value="F:cytokine receptor activity"/>
    <property type="evidence" value="ECO:0007669"/>
    <property type="project" value="InterPro"/>
</dbReference>
<evidence type="ECO:0000256" key="10">
    <source>
        <dbReference type="SAM" id="SignalP"/>
    </source>
</evidence>
<feature type="region of interest" description="Disordered" evidence="9">
    <location>
        <begin position="647"/>
        <end position="690"/>
    </location>
</feature>
<dbReference type="PANTHER" id="PTHR23037:SF22">
    <property type="entry name" value="CYTOKINE RECEPTOR COMMON SUBUNIT BETA"/>
    <property type="match status" value="1"/>
</dbReference>
<keyword evidence="2" id="KW-0812">Transmembrane</keyword>
<dbReference type="PROSITE" id="PS50853">
    <property type="entry name" value="FN3"/>
    <property type="match status" value="2"/>
</dbReference>
<evidence type="ECO:0000256" key="1">
    <source>
        <dbReference type="ARBA" id="ARBA00004479"/>
    </source>
</evidence>
<feature type="compositionally biased region" description="Basic and acidic residues" evidence="9">
    <location>
        <begin position="647"/>
        <end position="663"/>
    </location>
</feature>
<feature type="domain" description="Fibronectin type-III" evidence="11">
    <location>
        <begin position="335"/>
        <end position="436"/>
    </location>
</feature>
<name>A0A4X2K8R8_VOMUR</name>
<evidence type="ECO:0000256" key="9">
    <source>
        <dbReference type="SAM" id="MobiDB-lite"/>
    </source>
</evidence>
<dbReference type="PROSITE" id="PS01355">
    <property type="entry name" value="HEMATOPO_REC_S_F1"/>
    <property type="match status" value="1"/>
</dbReference>
<feature type="signal peptide" evidence="10">
    <location>
        <begin position="1"/>
        <end position="18"/>
    </location>
</feature>
<dbReference type="Pfam" id="PF21460">
    <property type="entry name" value="IL3Rb_N"/>
    <property type="match status" value="1"/>
</dbReference>
<dbReference type="STRING" id="29139.ENSVURP00010005565"/>
<keyword evidence="6" id="KW-1015">Disulfide bond</keyword>
<dbReference type="InterPro" id="IPR048668">
    <property type="entry name" value="IL3RB_N"/>
</dbReference>
<dbReference type="Gene3D" id="2.60.40.10">
    <property type="entry name" value="Immunoglobulins"/>
    <property type="match status" value="4"/>
</dbReference>
<feature type="domain" description="Fibronectin type-III" evidence="11">
    <location>
        <begin position="136"/>
        <end position="237"/>
    </location>
</feature>
<reference evidence="12" key="2">
    <citation type="submission" date="2025-08" db="UniProtKB">
        <authorList>
            <consortium name="Ensembl"/>
        </authorList>
    </citation>
    <scope>IDENTIFICATION</scope>
</reference>
<evidence type="ECO:0000256" key="7">
    <source>
        <dbReference type="ARBA" id="ARBA00023170"/>
    </source>
</evidence>
<evidence type="ECO:0000256" key="6">
    <source>
        <dbReference type="ARBA" id="ARBA00023157"/>
    </source>
</evidence>
<dbReference type="InterPro" id="IPR036116">
    <property type="entry name" value="FN3_sf"/>
</dbReference>
<keyword evidence="5" id="KW-0472">Membrane</keyword>
<dbReference type="CDD" id="cd00063">
    <property type="entry name" value="FN3"/>
    <property type="match status" value="2"/>
</dbReference>
<dbReference type="Proteomes" id="UP000314987">
    <property type="component" value="Unassembled WGS sequence"/>
</dbReference>
<organism evidence="12 13">
    <name type="scientific">Vombatus ursinus</name>
    <name type="common">Common wombat</name>
    <dbReference type="NCBI Taxonomy" id="29139"/>
    <lineage>
        <taxon>Eukaryota</taxon>
        <taxon>Metazoa</taxon>
        <taxon>Chordata</taxon>
        <taxon>Craniata</taxon>
        <taxon>Vertebrata</taxon>
        <taxon>Euteleostomi</taxon>
        <taxon>Mammalia</taxon>
        <taxon>Metatheria</taxon>
        <taxon>Diprotodontia</taxon>
        <taxon>Vombatidae</taxon>
        <taxon>Vombatus</taxon>
    </lineage>
</organism>
<keyword evidence="3 10" id="KW-0732">Signal</keyword>
<dbReference type="OMA" id="LRFCGMY"/>
<feature type="chain" id="PRO_5021379453" description="Fibronectin type-III domain-containing protein" evidence="10">
    <location>
        <begin position="19"/>
        <end position="897"/>
    </location>
</feature>
<reference evidence="12" key="3">
    <citation type="submission" date="2025-09" db="UniProtKB">
        <authorList>
            <consortium name="Ensembl"/>
        </authorList>
    </citation>
    <scope>IDENTIFICATION</scope>
</reference>
<dbReference type="PANTHER" id="PTHR23037">
    <property type="entry name" value="CYTOKINE RECEPTOR"/>
    <property type="match status" value="1"/>
</dbReference>
<dbReference type="Pfam" id="PF09240">
    <property type="entry name" value="IL6Ra-bind"/>
    <property type="match status" value="1"/>
</dbReference>
<dbReference type="SMART" id="SM00060">
    <property type="entry name" value="FN3"/>
    <property type="match status" value="2"/>
</dbReference>
<comment type="subcellular location">
    <subcellularLocation>
        <location evidence="1">Membrane</location>
        <topology evidence="1">Single-pass type I membrane protein</topology>
    </subcellularLocation>
</comment>
<accession>A0A4X2K8R8</accession>
<evidence type="ECO:0000313" key="13">
    <source>
        <dbReference type="Proteomes" id="UP000314987"/>
    </source>
</evidence>
<proteinExistence type="predicted"/>
<dbReference type="GO" id="GO:0009897">
    <property type="term" value="C:external side of plasma membrane"/>
    <property type="evidence" value="ECO:0007669"/>
    <property type="project" value="TreeGrafter"/>
</dbReference>
<dbReference type="InterPro" id="IPR013783">
    <property type="entry name" value="Ig-like_fold"/>
</dbReference>
<dbReference type="InterPro" id="IPR015321">
    <property type="entry name" value="TypeI_recpt_CBD"/>
</dbReference>
<evidence type="ECO:0000256" key="4">
    <source>
        <dbReference type="ARBA" id="ARBA00022989"/>
    </source>
</evidence>
<dbReference type="AlphaFoldDB" id="A0A4X2K8R8"/>
<dbReference type="InterPro" id="IPR003531">
    <property type="entry name" value="Hempt_rcpt_S_F1_CS"/>
</dbReference>
<dbReference type="SUPFAM" id="SSF49265">
    <property type="entry name" value="Fibronectin type III"/>
    <property type="match status" value="4"/>
</dbReference>
<evidence type="ECO:0000256" key="2">
    <source>
        <dbReference type="ARBA" id="ARBA00022692"/>
    </source>
</evidence>
<evidence type="ECO:0000256" key="3">
    <source>
        <dbReference type="ARBA" id="ARBA00022729"/>
    </source>
</evidence>
<keyword evidence="8" id="KW-0325">Glycoprotein</keyword>
<dbReference type="InterPro" id="IPR003961">
    <property type="entry name" value="FN3_dom"/>
</dbReference>
<dbReference type="GeneTree" id="ENSGT00510000048963"/>
<reference evidence="13" key="1">
    <citation type="submission" date="2018-12" db="EMBL/GenBank/DDBJ databases">
        <authorList>
            <person name="Yazar S."/>
        </authorList>
    </citation>
    <scope>NUCLEOTIDE SEQUENCE [LARGE SCALE GENOMIC DNA]</scope>
</reference>
<sequence>MEVAWRGVFNILLAVSWASTESDIQENIPLQTLNCNNDFRTRIICQWEEVADAQRYLNLTLFRQMYDNEPPKQVFCDPERNTSLPTCQFQSCIPRTCFIHQDVFVTSQVDIFSFKADHPLELQLSINLTQNVLPPAPENLEVLENGTEGFLLSWAMPRSWTQSLQSSLVGLTFQVAYKRQWESWEEASTMESSMAQVPLGYDGLIPDNLYVARVRAKTSRGHTSLWSSEVPWESQKGDAAQPKNLQCFFDGHKQLSCTWEVRTEVTRSFSFGLFYKAGPGAKKECTPVHKERKMGSPYVQYRCQIHVQDPSNQSQYTVMVQSKEGKPLPSYKHIKPPTPSIKVKKAGNNYWFQWEKPQVGFDSEQTYEVQYRKSTQTWEEAHRETLRIIVDMNISETSLEPATEYFARVRAMVTDKSYSGTWSEWSNECSWRTEKVFPPEILGLVLVISTILVLLGTWCCYTFGARLRTNWENKIPNPGKSHLFQDKNQRIWNPGNFFTVSQESPWEKEEREYSVSRMDWLDFENRSSVSPLTAVDPQDVCSLSSDPDPYPASITLPDEDLSLSCSQKMPQPNTPVKDLDSGFAFNGPYLGLPQSHSLPNISGQVGSCQAEGNKKQARGSLEYFCLPQGGQVGLVPMAKLVELGRDRVEKETSSDHPSPREEAEPCTLREQAAPPSGEPREEKNLSQVAASSTGPLKLAGVSGYIAPENLVLGSEKAESLPPLTMPPLPCPAPESSLGLSLGETKGPLSAPSPAMLTLEGYVEVPPNMVSAEAPPENPSPLQVGPSAPNPMDAQQDETITVFHPEGLIVLQQIGDYCFFPFQGQLVSPGHCPEKMAKPQDIQGKEPPGQPLPQVPAIQLFKAMKHQEYLVLPTWDGCRPGQNGSPLKAGIFLFLPKT</sequence>
<keyword evidence="13" id="KW-1185">Reference proteome</keyword>
<gene>
    <name evidence="12" type="primary">CSF2RB</name>
</gene>
<evidence type="ECO:0000313" key="12">
    <source>
        <dbReference type="Ensembl" id="ENSVURP00010005565.1"/>
    </source>
</evidence>
<protein>
    <recommendedName>
        <fullName evidence="11">Fibronectin type-III domain-containing protein</fullName>
    </recommendedName>
</protein>